<dbReference type="Proteomes" id="UP000799436">
    <property type="component" value="Unassembled WGS sequence"/>
</dbReference>
<dbReference type="SUPFAM" id="SSF52374">
    <property type="entry name" value="Nucleotidylyl transferase"/>
    <property type="match status" value="1"/>
</dbReference>
<dbReference type="OrthoDB" id="330671at2759"/>
<keyword evidence="2" id="KW-1185">Reference proteome</keyword>
<dbReference type="InterPro" id="IPR014729">
    <property type="entry name" value="Rossmann-like_a/b/a_fold"/>
</dbReference>
<dbReference type="PANTHER" id="PTHR10695:SF46">
    <property type="entry name" value="BIFUNCTIONAL COENZYME A SYNTHASE-RELATED"/>
    <property type="match status" value="1"/>
</dbReference>
<dbReference type="EMBL" id="ML995829">
    <property type="protein sequence ID" value="KAF2770042.1"/>
    <property type="molecule type" value="Genomic_DNA"/>
</dbReference>
<dbReference type="AlphaFoldDB" id="A0A6G1LBS5"/>
<dbReference type="GO" id="GO:0004140">
    <property type="term" value="F:dephospho-CoA kinase activity"/>
    <property type="evidence" value="ECO:0007669"/>
    <property type="project" value="TreeGrafter"/>
</dbReference>
<dbReference type="Gene3D" id="3.40.50.620">
    <property type="entry name" value="HUPs"/>
    <property type="match status" value="1"/>
</dbReference>
<reference evidence="1" key="1">
    <citation type="journal article" date="2020" name="Stud. Mycol.">
        <title>101 Dothideomycetes genomes: a test case for predicting lifestyles and emergence of pathogens.</title>
        <authorList>
            <person name="Haridas S."/>
            <person name="Albert R."/>
            <person name="Binder M."/>
            <person name="Bloem J."/>
            <person name="Labutti K."/>
            <person name="Salamov A."/>
            <person name="Andreopoulos B."/>
            <person name="Baker S."/>
            <person name="Barry K."/>
            <person name="Bills G."/>
            <person name="Bluhm B."/>
            <person name="Cannon C."/>
            <person name="Castanera R."/>
            <person name="Culley D."/>
            <person name="Daum C."/>
            <person name="Ezra D."/>
            <person name="Gonzalez J."/>
            <person name="Henrissat B."/>
            <person name="Kuo A."/>
            <person name="Liang C."/>
            <person name="Lipzen A."/>
            <person name="Lutzoni F."/>
            <person name="Magnuson J."/>
            <person name="Mondo S."/>
            <person name="Nolan M."/>
            <person name="Ohm R."/>
            <person name="Pangilinan J."/>
            <person name="Park H.-J."/>
            <person name="Ramirez L."/>
            <person name="Alfaro M."/>
            <person name="Sun H."/>
            <person name="Tritt A."/>
            <person name="Yoshinaga Y."/>
            <person name="Zwiers L.-H."/>
            <person name="Turgeon B."/>
            <person name="Goodwin S."/>
            <person name="Spatafora J."/>
            <person name="Crous P."/>
            <person name="Grigoriev I."/>
        </authorList>
    </citation>
    <scope>NUCLEOTIDE SEQUENCE</scope>
    <source>
        <strain evidence="1">CBS 116005</strain>
    </source>
</reference>
<dbReference type="PANTHER" id="PTHR10695">
    <property type="entry name" value="DEPHOSPHO-COA KINASE-RELATED"/>
    <property type="match status" value="1"/>
</dbReference>
<proteinExistence type="predicted"/>
<protein>
    <recommendedName>
        <fullName evidence="3">Cytidyltransferase-like domain-containing protein</fullName>
    </recommendedName>
</protein>
<evidence type="ECO:0000313" key="1">
    <source>
        <dbReference type="EMBL" id="KAF2770042.1"/>
    </source>
</evidence>
<dbReference type="GO" id="GO:0015937">
    <property type="term" value="P:coenzyme A biosynthetic process"/>
    <property type="evidence" value="ECO:0007669"/>
    <property type="project" value="TreeGrafter"/>
</dbReference>
<evidence type="ECO:0000313" key="2">
    <source>
        <dbReference type="Proteomes" id="UP000799436"/>
    </source>
</evidence>
<name>A0A6G1LBS5_9PEZI</name>
<sequence length="412" mass="44636">MAGPQPPRFILFLPPCPSPPTLSSLKTAFGSTLAEVLKEVAKQSEDMTKAAVLEIALAIPELVGSHHTPRSQLFDTVQKVVAGIYKLICVIAARDGINVEDDDGVDARALLVAWSPDGDAERQQRLEPYGPIVDLEGLAHSGRQWQYAFGVESETGEAMVRAFVAAKGSGANVGRVQGGSIMKTATETSTSSDATSPSKQLGKRKHYHIATGGTFDHIHIGHKLLLTMFIFAFDDPSPDSIPERTATVGITGDPLLTKKQHAEVLEPWSRRAEATKDFIDSIINFTTTPPSLSHRDAPGPNGKAIDVTYRTHPSFDSNLVIKLTELHDPFGPPITEEKISAIVLSAETRAGGRAINERRAERGWQGLEMFEVVVLDAEEDEEAVREGFEGKLSSTAIRERLVRKRGMGASSL</sequence>
<organism evidence="1 2">
    <name type="scientific">Teratosphaeria nubilosa</name>
    <dbReference type="NCBI Taxonomy" id="161662"/>
    <lineage>
        <taxon>Eukaryota</taxon>
        <taxon>Fungi</taxon>
        <taxon>Dikarya</taxon>
        <taxon>Ascomycota</taxon>
        <taxon>Pezizomycotina</taxon>
        <taxon>Dothideomycetes</taxon>
        <taxon>Dothideomycetidae</taxon>
        <taxon>Mycosphaerellales</taxon>
        <taxon>Teratosphaeriaceae</taxon>
        <taxon>Teratosphaeria</taxon>
    </lineage>
</organism>
<accession>A0A6G1LBS5</accession>
<evidence type="ECO:0008006" key="3">
    <source>
        <dbReference type="Google" id="ProtNLM"/>
    </source>
</evidence>
<gene>
    <name evidence="1" type="ORF">EJ03DRAFT_326955</name>
</gene>